<dbReference type="InterPro" id="IPR020846">
    <property type="entry name" value="MFS_dom"/>
</dbReference>
<evidence type="ECO:0000256" key="6">
    <source>
        <dbReference type="SAM" id="MobiDB-lite"/>
    </source>
</evidence>
<feature type="transmembrane region" description="Helical" evidence="7">
    <location>
        <begin position="105"/>
        <end position="122"/>
    </location>
</feature>
<feature type="transmembrane region" description="Helical" evidence="7">
    <location>
        <begin position="227"/>
        <end position="250"/>
    </location>
</feature>
<dbReference type="FunFam" id="1.20.1250.20:FF:000013">
    <property type="entry name" value="MFS general substrate transporter"/>
    <property type="match status" value="1"/>
</dbReference>
<sequence>MLSHTSSSEDVSDKEEVVQVKQLENVDTDLESQSSSGSGDDDDIDAGWDPKAVARTMRKVDWRLIPVLAAMYTASTMDRANVSLARAANSGQMNIDLGLKIGNRYSIVTLAFFIPYICLEIPSQIGLRAFGARIWLGGATIAWGVVMLSMGFVTNWQTLAGLRALLGVFEATLFPGSVYLIACWYPRSKMASRMTYFFQGALFVTSVSPILSWGISHLHMKSGYHGWQWIFIIYGVLTCAVGIVAILLIVDFPDKATFLNPEQREIVLSRIERDRRDSEHDALTLRKCIKYLCEPRIWLFGIFFGSSAVSVYALAYFLPVILASMGFDNKMSQVLVAPPNFWCIIPAVILAKLSDRYGWRGQLVAFNCVLIVVGTCMFSQLGNNHVAARYAGVFLATGGCQSNIPLITSWAQTTIRSQSKRAFTSAFVVAWGSIGGIIASVSFLEKEAKHGYPTGIFLTIGLNVFTCVCALLLVVWFKWQNRKADRGEVVLEGCEHFRYK</sequence>
<evidence type="ECO:0000256" key="5">
    <source>
        <dbReference type="ARBA" id="ARBA00023136"/>
    </source>
</evidence>
<dbReference type="RefSeq" id="XP_028477691.1">
    <property type="nucleotide sequence ID" value="XM_028621239.1"/>
</dbReference>
<dbReference type="Pfam" id="PF07690">
    <property type="entry name" value="MFS_1"/>
    <property type="match status" value="1"/>
</dbReference>
<feature type="domain" description="Major facilitator superfamily (MFS) profile" evidence="8">
    <location>
        <begin position="67"/>
        <end position="482"/>
    </location>
</feature>
<feature type="transmembrane region" description="Helical" evidence="7">
    <location>
        <begin position="196"/>
        <end position="215"/>
    </location>
</feature>
<feature type="transmembrane region" description="Helical" evidence="7">
    <location>
        <begin position="164"/>
        <end position="184"/>
    </location>
</feature>
<dbReference type="Proteomes" id="UP000279236">
    <property type="component" value="Unassembled WGS sequence"/>
</dbReference>
<dbReference type="GeneID" id="39590298"/>
<evidence type="ECO:0000256" key="2">
    <source>
        <dbReference type="ARBA" id="ARBA00022448"/>
    </source>
</evidence>
<evidence type="ECO:0000256" key="3">
    <source>
        <dbReference type="ARBA" id="ARBA00022692"/>
    </source>
</evidence>
<keyword evidence="4 7" id="KW-1133">Transmembrane helix</keyword>
<dbReference type="PANTHER" id="PTHR43791:SF3">
    <property type="entry name" value="MAJOR FACILITATOR SUPERFAMILY (MFS) PROFILE DOMAIN-CONTAINING PROTEIN"/>
    <property type="match status" value="1"/>
</dbReference>
<comment type="caution">
    <text evidence="9">The sequence shown here is derived from an EMBL/GenBank/DDBJ whole genome shotgun (WGS) entry which is preliminary data.</text>
</comment>
<dbReference type="FunFam" id="1.20.1250.20:FF:000018">
    <property type="entry name" value="MFS transporter permease"/>
    <property type="match status" value="1"/>
</dbReference>
<feature type="transmembrane region" description="Helical" evidence="7">
    <location>
        <begin position="334"/>
        <end position="351"/>
    </location>
</feature>
<evidence type="ECO:0000259" key="8">
    <source>
        <dbReference type="PROSITE" id="PS50850"/>
    </source>
</evidence>
<evidence type="ECO:0000313" key="10">
    <source>
        <dbReference type="Proteomes" id="UP000279236"/>
    </source>
</evidence>
<feature type="transmembrane region" description="Helical" evidence="7">
    <location>
        <begin position="363"/>
        <end position="381"/>
    </location>
</feature>
<accession>A0A427XZJ2</accession>
<evidence type="ECO:0000256" key="7">
    <source>
        <dbReference type="SAM" id="Phobius"/>
    </source>
</evidence>
<dbReference type="GO" id="GO:0022857">
    <property type="term" value="F:transmembrane transporter activity"/>
    <property type="evidence" value="ECO:0007669"/>
    <property type="project" value="InterPro"/>
</dbReference>
<keyword evidence="3 7" id="KW-0812">Transmembrane</keyword>
<comment type="subcellular location">
    <subcellularLocation>
        <location evidence="1">Membrane</location>
        <topology evidence="1">Multi-pass membrane protein</topology>
    </subcellularLocation>
</comment>
<keyword evidence="2" id="KW-0813">Transport</keyword>
<dbReference type="SUPFAM" id="SSF103473">
    <property type="entry name" value="MFS general substrate transporter"/>
    <property type="match status" value="1"/>
</dbReference>
<organism evidence="9 10">
    <name type="scientific">Apiotrichum porosum</name>
    <dbReference type="NCBI Taxonomy" id="105984"/>
    <lineage>
        <taxon>Eukaryota</taxon>
        <taxon>Fungi</taxon>
        <taxon>Dikarya</taxon>
        <taxon>Basidiomycota</taxon>
        <taxon>Agaricomycotina</taxon>
        <taxon>Tremellomycetes</taxon>
        <taxon>Trichosporonales</taxon>
        <taxon>Trichosporonaceae</taxon>
        <taxon>Apiotrichum</taxon>
    </lineage>
</organism>
<dbReference type="EMBL" id="RSCE01000003">
    <property type="protein sequence ID" value="RSH84243.1"/>
    <property type="molecule type" value="Genomic_DNA"/>
</dbReference>
<dbReference type="PROSITE" id="PS50850">
    <property type="entry name" value="MFS"/>
    <property type="match status" value="1"/>
</dbReference>
<keyword evidence="10" id="KW-1185">Reference proteome</keyword>
<dbReference type="Gene3D" id="1.20.1250.20">
    <property type="entry name" value="MFS general substrate transporter like domains"/>
    <property type="match status" value="2"/>
</dbReference>
<feature type="transmembrane region" description="Helical" evidence="7">
    <location>
        <begin position="456"/>
        <end position="477"/>
    </location>
</feature>
<feature type="transmembrane region" description="Helical" evidence="7">
    <location>
        <begin position="297"/>
        <end position="322"/>
    </location>
</feature>
<protein>
    <recommendedName>
        <fullName evidence="8">Major facilitator superfamily (MFS) profile domain-containing protein</fullName>
    </recommendedName>
</protein>
<feature type="region of interest" description="Disordered" evidence="6">
    <location>
        <begin position="1"/>
        <end position="46"/>
    </location>
</feature>
<evidence type="ECO:0000256" key="4">
    <source>
        <dbReference type="ARBA" id="ARBA00022989"/>
    </source>
</evidence>
<dbReference type="GO" id="GO:0016020">
    <property type="term" value="C:membrane"/>
    <property type="evidence" value="ECO:0007669"/>
    <property type="project" value="UniProtKB-SubCell"/>
</dbReference>
<name>A0A427XZJ2_9TREE</name>
<keyword evidence="5 7" id="KW-0472">Membrane</keyword>
<evidence type="ECO:0000313" key="9">
    <source>
        <dbReference type="EMBL" id="RSH84243.1"/>
    </source>
</evidence>
<gene>
    <name evidence="9" type="ORF">EHS24_005755</name>
</gene>
<dbReference type="InterPro" id="IPR036259">
    <property type="entry name" value="MFS_trans_sf"/>
</dbReference>
<dbReference type="InterPro" id="IPR011701">
    <property type="entry name" value="MFS"/>
</dbReference>
<dbReference type="PANTHER" id="PTHR43791">
    <property type="entry name" value="PERMEASE-RELATED"/>
    <property type="match status" value="1"/>
</dbReference>
<feature type="transmembrane region" description="Helical" evidence="7">
    <location>
        <begin position="387"/>
        <end position="410"/>
    </location>
</feature>
<proteinExistence type="predicted"/>
<dbReference type="AlphaFoldDB" id="A0A427XZJ2"/>
<feature type="transmembrane region" description="Helical" evidence="7">
    <location>
        <begin position="422"/>
        <end position="444"/>
    </location>
</feature>
<evidence type="ECO:0000256" key="1">
    <source>
        <dbReference type="ARBA" id="ARBA00004141"/>
    </source>
</evidence>
<feature type="transmembrane region" description="Helical" evidence="7">
    <location>
        <begin position="134"/>
        <end position="152"/>
    </location>
</feature>
<reference evidence="9 10" key="1">
    <citation type="submission" date="2018-11" db="EMBL/GenBank/DDBJ databases">
        <title>Genome sequence of Apiotrichum porosum DSM 27194.</title>
        <authorList>
            <person name="Aliyu H."/>
            <person name="Gorte O."/>
            <person name="Ochsenreither K."/>
        </authorList>
    </citation>
    <scope>NUCLEOTIDE SEQUENCE [LARGE SCALE GENOMIC DNA]</scope>
    <source>
        <strain evidence="9 10">DSM 27194</strain>
    </source>
</reference>
<dbReference type="OrthoDB" id="3639251at2759"/>